<evidence type="ECO:0000256" key="2">
    <source>
        <dbReference type="SAM" id="Phobius"/>
    </source>
</evidence>
<keyword evidence="2" id="KW-0472">Membrane</keyword>
<dbReference type="RefSeq" id="WP_220192621.1">
    <property type="nucleotide sequence ID" value="NZ_BNJF01000001.1"/>
</dbReference>
<evidence type="ECO:0000313" key="3">
    <source>
        <dbReference type="EMBL" id="GHO43134.1"/>
    </source>
</evidence>
<dbReference type="AlphaFoldDB" id="A0A8J3I1E1"/>
<dbReference type="Proteomes" id="UP000612362">
    <property type="component" value="Unassembled WGS sequence"/>
</dbReference>
<protein>
    <recommendedName>
        <fullName evidence="5">DUF4878 domain-containing protein</fullName>
    </recommendedName>
</protein>
<keyword evidence="2" id="KW-1133">Transmembrane helix</keyword>
<evidence type="ECO:0008006" key="5">
    <source>
        <dbReference type="Google" id="ProtNLM"/>
    </source>
</evidence>
<keyword evidence="4" id="KW-1185">Reference proteome</keyword>
<name>A0A8J3I1E1_9CHLR</name>
<keyword evidence="2" id="KW-0812">Transmembrane</keyword>
<evidence type="ECO:0000256" key="1">
    <source>
        <dbReference type="SAM" id="MobiDB-lite"/>
    </source>
</evidence>
<organism evidence="3 4">
    <name type="scientific">Ktedonospora formicarum</name>
    <dbReference type="NCBI Taxonomy" id="2778364"/>
    <lineage>
        <taxon>Bacteria</taxon>
        <taxon>Bacillati</taxon>
        <taxon>Chloroflexota</taxon>
        <taxon>Ktedonobacteria</taxon>
        <taxon>Ktedonobacterales</taxon>
        <taxon>Ktedonobacteraceae</taxon>
        <taxon>Ktedonospora</taxon>
    </lineage>
</organism>
<feature type="transmembrane region" description="Helical" evidence="2">
    <location>
        <begin position="67"/>
        <end position="90"/>
    </location>
</feature>
<evidence type="ECO:0000313" key="4">
    <source>
        <dbReference type="Proteomes" id="UP000612362"/>
    </source>
</evidence>
<proteinExistence type="predicted"/>
<comment type="caution">
    <text evidence="3">The sequence shown here is derived from an EMBL/GenBank/DDBJ whole genome shotgun (WGS) entry which is preliminary data.</text>
</comment>
<accession>A0A8J3I1E1</accession>
<feature type="region of interest" description="Disordered" evidence="1">
    <location>
        <begin position="24"/>
        <end position="59"/>
    </location>
</feature>
<dbReference type="EMBL" id="BNJF01000001">
    <property type="protein sequence ID" value="GHO43134.1"/>
    <property type="molecule type" value="Genomic_DNA"/>
</dbReference>
<sequence>MQGRQGREGEAWEKLASRKMAALNGTGKVPAIPQRPPGMTRIDQPPPTQRVGRPKREAPQPKRIRKFVFVGAAVLLICAVIAFFVGMNLFQGIAASSGPARTTTQFLTALSAKDYASAYSNLGPSITIQISQDEFARQGQADDKCYGPISDYPEVADSATSTDTSQTYTYNIKREGLKESYKWTITLQKDQDGTWKISDYGNDLGPRGLKNLPTCK</sequence>
<gene>
    <name evidence="3" type="ORF">KSX_12970</name>
</gene>
<reference evidence="3" key="1">
    <citation type="submission" date="2020-10" db="EMBL/GenBank/DDBJ databases">
        <title>Taxonomic study of unclassified bacteria belonging to the class Ktedonobacteria.</title>
        <authorList>
            <person name="Yabe S."/>
            <person name="Wang C.M."/>
            <person name="Zheng Y."/>
            <person name="Sakai Y."/>
            <person name="Cavaletti L."/>
            <person name="Monciardini P."/>
            <person name="Donadio S."/>
        </authorList>
    </citation>
    <scope>NUCLEOTIDE SEQUENCE</scope>
    <source>
        <strain evidence="3">SOSP1-1</strain>
    </source>
</reference>